<keyword evidence="7" id="KW-1185">Reference proteome</keyword>
<comment type="similarity">
    <text evidence="2">Belongs to the aspartate/ornithine carbamoyltransferase superfamily.</text>
</comment>
<dbReference type="GO" id="GO:0006520">
    <property type="term" value="P:amino acid metabolic process"/>
    <property type="evidence" value="ECO:0007669"/>
    <property type="project" value="InterPro"/>
</dbReference>
<feature type="domain" description="Aspartate/ornithine carbamoyltransferase Asp/Orn-binding" evidence="4">
    <location>
        <begin position="179"/>
        <end position="332"/>
    </location>
</feature>
<keyword evidence="1 2" id="KW-0808">Transferase</keyword>
<dbReference type="PANTHER" id="PTHR45753">
    <property type="entry name" value="ORNITHINE CARBAMOYLTRANSFERASE, MITOCHONDRIAL"/>
    <property type="match status" value="1"/>
</dbReference>
<organism evidence="6 7">
    <name type="scientific">Hydrogenibacillus schlegelii</name>
    <name type="common">Bacillus schlegelii</name>
    <dbReference type="NCBI Taxonomy" id="1484"/>
    <lineage>
        <taxon>Bacteria</taxon>
        <taxon>Bacillati</taxon>
        <taxon>Bacillota</taxon>
        <taxon>Bacilli</taxon>
        <taxon>Bacillales</taxon>
        <taxon>Bacillales Family X. Incertae Sedis</taxon>
        <taxon>Hydrogenibacillus</taxon>
    </lineage>
</organism>
<proteinExistence type="inferred from homology"/>
<feature type="compositionally biased region" description="Basic and acidic residues" evidence="3">
    <location>
        <begin position="402"/>
        <end position="411"/>
    </location>
</feature>
<feature type="region of interest" description="Disordered" evidence="3">
    <location>
        <begin position="359"/>
        <end position="411"/>
    </location>
</feature>
<protein>
    <submittedName>
        <fullName evidence="6">Uncharacterized protein</fullName>
    </submittedName>
</protein>
<dbReference type="GO" id="GO:0016743">
    <property type="term" value="F:carboxyl- or carbamoyltransferase activity"/>
    <property type="evidence" value="ECO:0007669"/>
    <property type="project" value="InterPro"/>
</dbReference>
<dbReference type="PRINTS" id="PR00100">
    <property type="entry name" value="AOTCASE"/>
</dbReference>
<dbReference type="Gene3D" id="3.40.50.1370">
    <property type="entry name" value="Aspartate/ornithine carbamoyltransferase"/>
    <property type="match status" value="2"/>
</dbReference>
<evidence type="ECO:0000256" key="3">
    <source>
        <dbReference type="SAM" id="MobiDB-lite"/>
    </source>
</evidence>
<dbReference type="Proteomes" id="UP000243024">
    <property type="component" value="Unassembled WGS sequence"/>
</dbReference>
<evidence type="ECO:0000259" key="5">
    <source>
        <dbReference type="Pfam" id="PF02729"/>
    </source>
</evidence>
<evidence type="ECO:0000256" key="2">
    <source>
        <dbReference type="RuleBase" id="RU003634"/>
    </source>
</evidence>
<dbReference type="InterPro" id="IPR006131">
    <property type="entry name" value="Asp_carbamoyltransf_Asp/Orn-bd"/>
</dbReference>
<dbReference type="Pfam" id="PF02729">
    <property type="entry name" value="OTCace_N"/>
    <property type="match status" value="1"/>
</dbReference>
<feature type="compositionally biased region" description="Low complexity" evidence="3">
    <location>
        <begin position="386"/>
        <end position="401"/>
    </location>
</feature>
<dbReference type="RefSeq" id="WP_066202122.1">
    <property type="nucleotide sequence ID" value="NZ_CBCSAS010000001.1"/>
</dbReference>
<dbReference type="STRING" id="1484.SA87_03245"/>
<sequence>MGWHLLDETDRSVAWAEAIFRRARAYQRAFAEKRNAAAGRRAWAVAAAPWTGAAVSAAAGRTVALAFFEPSTRTRLSFELAARRLGADVLDLDVRRSSVVKGEEERETLLTLEALGAEVIVVRTARDDLRPDAGRLTRATVVAGGSGMHAHPTQALLDAYTLLEAFGRLDGSGPLRLSGLTVALVGDVRHSRVAASLLRLLPRLGARVVVAGPPTLVRRDDGLVPEAAVVPSVEAAVEMADAVVLLRLQKERLSPQDVAALGGDVDVFLATYLDRYGLDARKARRLRPGAVVLHPGPVWPDVEIARALLDDPRVLVRRQVENGVFVRMAVLADALGLSEDEKTGAAATPGAFAAFGEAPGDAKAAGTAPGGIMAAGDAPGEPEAVGGTDASAEGEGEAGAAVDRERAPLYP</sequence>
<evidence type="ECO:0000313" key="7">
    <source>
        <dbReference type="Proteomes" id="UP000243024"/>
    </source>
</evidence>
<dbReference type="SUPFAM" id="SSF53671">
    <property type="entry name" value="Aspartate/ornithine carbamoyltransferase"/>
    <property type="match status" value="1"/>
</dbReference>
<reference evidence="6 7" key="1">
    <citation type="submission" date="2015-09" db="EMBL/GenBank/DDBJ databases">
        <title>Draft genome sequence of Hydrogenibacillus schlegelii DSM 2000.</title>
        <authorList>
            <person name="Hemp J."/>
        </authorList>
    </citation>
    <scope>NUCLEOTIDE SEQUENCE [LARGE SCALE GENOMIC DNA]</scope>
    <source>
        <strain evidence="6 7">MA 48</strain>
    </source>
</reference>
<dbReference type="UniPathway" id="UPA00070">
    <property type="reaction ID" value="UER00116"/>
</dbReference>
<dbReference type="GO" id="GO:0005829">
    <property type="term" value="C:cytosol"/>
    <property type="evidence" value="ECO:0007669"/>
    <property type="project" value="TreeGrafter"/>
</dbReference>
<gene>
    <name evidence="6" type="ORF">SA87_03245</name>
</gene>
<comment type="caution">
    <text evidence="6">The sequence shown here is derived from an EMBL/GenBank/DDBJ whole genome shotgun (WGS) entry which is preliminary data.</text>
</comment>
<dbReference type="OrthoDB" id="9774690at2"/>
<dbReference type="InterPro" id="IPR006132">
    <property type="entry name" value="Asp/Orn_carbamoyltranf_P-bd"/>
</dbReference>
<dbReference type="PANTHER" id="PTHR45753:SF6">
    <property type="entry name" value="ASPARTATE CARBAMOYLTRANSFERASE"/>
    <property type="match status" value="1"/>
</dbReference>
<evidence type="ECO:0000313" key="6">
    <source>
        <dbReference type="EMBL" id="OAR03865.1"/>
    </source>
</evidence>
<dbReference type="EMBL" id="JXBB01000034">
    <property type="protein sequence ID" value="OAR03865.1"/>
    <property type="molecule type" value="Genomic_DNA"/>
</dbReference>
<accession>A0A179IND7</accession>
<feature type="domain" description="Aspartate/ornithine carbamoyltransferase carbamoyl-P binding" evidence="5">
    <location>
        <begin position="4"/>
        <end position="164"/>
    </location>
</feature>
<evidence type="ECO:0000259" key="4">
    <source>
        <dbReference type="Pfam" id="PF00185"/>
    </source>
</evidence>
<dbReference type="GO" id="GO:0016597">
    <property type="term" value="F:amino acid binding"/>
    <property type="evidence" value="ECO:0007669"/>
    <property type="project" value="InterPro"/>
</dbReference>
<dbReference type="InterPro" id="IPR036901">
    <property type="entry name" value="Asp/Orn_carbamoylTrfase_sf"/>
</dbReference>
<dbReference type="NCBIfam" id="NF002032">
    <property type="entry name" value="PRK00856.1"/>
    <property type="match status" value="1"/>
</dbReference>
<dbReference type="PRINTS" id="PR00101">
    <property type="entry name" value="ATCASE"/>
</dbReference>
<dbReference type="AlphaFoldDB" id="A0A179IND7"/>
<dbReference type="InterPro" id="IPR006130">
    <property type="entry name" value="Asp/Orn_carbamoylTrfase"/>
</dbReference>
<dbReference type="Pfam" id="PF00185">
    <property type="entry name" value="OTCace"/>
    <property type="match status" value="1"/>
</dbReference>
<dbReference type="PROSITE" id="PS00097">
    <property type="entry name" value="CARBAMOYLTRANSFERASE"/>
    <property type="match status" value="1"/>
</dbReference>
<dbReference type="GO" id="GO:0044205">
    <property type="term" value="P:'de novo' UMP biosynthetic process"/>
    <property type="evidence" value="ECO:0007669"/>
    <property type="project" value="UniProtKB-UniPathway"/>
</dbReference>
<evidence type="ECO:0000256" key="1">
    <source>
        <dbReference type="ARBA" id="ARBA00022679"/>
    </source>
</evidence>
<name>A0A179IND7_HYDSH</name>